<dbReference type="OrthoDB" id="441812at2759"/>
<dbReference type="CDD" id="cd10527">
    <property type="entry name" value="SET_LSMT"/>
    <property type="match status" value="1"/>
</dbReference>
<dbReference type="Gene3D" id="3.90.1410.10">
    <property type="entry name" value="set domain protein methyltransferase, domain 1"/>
    <property type="match status" value="1"/>
</dbReference>
<reference evidence="1 2" key="1">
    <citation type="journal article" date="2012" name="Science">
        <title>The Paleozoic origin of enzymatic lignin decomposition reconstructed from 31 fungal genomes.</title>
        <authorList>
            <person name="Floudas D."/>
            <person name="Binder M."/>
            <person name="Riley R."/>
            <person name="Barry K."/>
            <person name="Blanchette R.A."/>
            <person name="Henrissat B."/>
            <person name="Martinez A.T."/>
            <person name="Otillar R."/>
            <person name="Spatafora J.W."/>
            <person name="Yadav J.S."/>
            <person name="Aerts A."/>
            <person name="Benoit I."/>
            <person name="Boyd A."/>
            <person name="Carlson A."/>
            <person name="Copeland A."/>
            <person name="Coutinho P.M."/>
            <person name="de Vries R.P."/>
            <person name="Ferreira P."/>
            <person name="Findley K."/>
            <person name="Foster B."/>
            <person name="Gaskell J."/>
            <person name="Glotzer D."/>
            <person name="Gorecki P."/>
            <person name="Heitman J."/>
            <person name="Hesse C."/>
            <person name="Hori C."/>
            <person name="Igarashi K."/>
            <person name="Jurgens J.A."/>
            <person name="Kallen N."/>
            <person name="Kersten P."/>
            <person name="Kohler A."/>
            <person name="Kuees U."/>
            <person name="Kumar T.K.A."/>
            <person name="Kuo A."/>
            <person name="LaButti K."/>
            <person name="Larrondo L.F."/>
            <person name="Lindquist E."/>
            <person name="Ling A."/>
            <person name="Lombard V."/>
            <person name="Lucas S."/>
            <person name="Lundell T."/>
            <person name="Martin R."/>
            <person name="McLaughlin D.J."/>
            <person name="Morgenstern I."/>
            <person name="Morin E."/>
            <person name="Murat C."/>
            <person name="Nagy L.G."/>
            <person name="Nolan M."/>
            <person name="Ohm R.A."/>
            <person name="Patyshakuliyeva A."/>
            <person name="Rokas A."/>
            <person name="Ruiz-Duenas F.J."/>
            <person name="Sabat G."/>
            <person name="Salamov A."/>
            <person name="Samejima M."/>
            <person name="Schmutz J."/>
            <person name="Slot J.C."/>
            <person name="St John F."/>
            <person name="Stenlid J."/>
            <person name="Sun H."/>
            <person name="Sun S."/>
            <person name="Syed K."/>
            <person name="Tsang A."/>
            <person name="Wiebenga A."/>
            <person name="Young D."/>
            <person name="Pisabarro A."/>
            <person name="Eastwood D.C."/>
            <person name="Martin F."/>
            <person name="Cullen D."/>
            <person name="Grigoriev I.V."/>
            <person name="Hibbett D.S."/>
        </authorList>
    </citation>
    <scope>NUCLEOTIDE SEQUENCE</scope>
    <source>
        <strain evidence="2">FP-58527</strain>
    </source>
</reference>
<dbReference type="PANTHER" id="PTHR13271">
    <property type="entry name" value="UNCHARACTERIZED PUTATIVE METHYLTRANSFERASE"/>
    <property type="match status" value="1"/>
</dbReference>
<evidence type="ECO:0008006" key="3">
    <source>
        <dbReference type="Google" id="ProtNLM"/>
    </source>
</evidence>
<protein>
    <recommendedName>
        <fullName evidence="3">SET domain-containing protein</fullName>
    </recommendedName>
</protein>
<dbReference type="PANTHER" id="PTHR13271:SF34">
    <property type="entry name" value="N-LYSINE METHYLTRANSFERASE SETD6"/>
    <property type="match status" value="1"/>
</dbReference>
<dbReference type="InterPro" id="IPR046341">
    <property type="entry name" value="SET_dom_sf"/>
</dbReference>
<dbReference type="Proteomes" id="UP000015241">
    <property type="component" value="Unassembled WGS sequence"/>
</dbReference>
<name>S8EB42_FOMSC</name>
<proteinExistence type="predicted"/>
<dbReference type="AlphaFoldDB" id="S8EB42"/>
<dbReference type="STRING" id="743788.S8EB42"/>
<sequence>MLADKIPPAPYGLGAQLALSVALCCELEQAEASRWYGYLQSLPSEIVPIALLWGGRDALGSDPDGETAREWITGTEIERTLRGEDNQDPMDEIRGYYHSIAAHLLPASCTISHFLRAYSLVSSRAFMVDAYHGLSMVPIADAFNHITENHVHLECDFDVCPLCGSFAECTHDREDAPPASEEPMDWQSPSVPTVADTCDMVANRRIPAGSEVFNTYGARKSNAALLAWYGFALDGNENDVVGWDLSDVAQILGGETLAFPLPSEGSYKAVLRAWLSSLGSMVADESRLLYRPDLDGAEERSFSGPSTVLCVNSDAQLSVYLWVYLTICAATQELRLARGLGELVPEDGERLVALLGAVIAEQVALEKTLEEEVDEAAEPDPTAGADGTALLVMLRVAELVDTLCERRISKIGKHPSLSTAQVGEVFDGIPETHKKTRLAIAQVLAERSLLESCQEDWRELRDALQH</sequence>
<dbReference type="eggNOG" id="KOG1337">
    <property type="taxonomic scope" value="Eukaryota"/>
</dbReference>
<dbReference type="InParanoid" id="S8EB42"/>
<gene>
    <name evidence="1" type="ORF">FOMPIDRAFT_144744</name>
</gene>
<dbReference type="HOGENOM" id="CLU_023001_0_0_1"/>
<evidence type="ECO:0000313" key="1">
    <source>
        <dbReference type="EMBL" id="EPT01813.1"/>
    </source>
</evidence>
<dbReference type="EMBL" id="KE504139">
    <property type="protein sequence ID" value="EPT01813.1"/>
    <property type="molecule type" value="Genomic_DNA"/>
</dbReference>
<dbReference type="InterPro" id="IPR050600">
    <property type="entry name" value="SETD3_SETD6_MTase"/>
</dbReference>
<accession>S8EB42</accession>
<organism evidence="1 2">
    <name type="scientific">Fomitopsis schrenkii</name>
    <name type="common">Brown rot fungus</name>
    <dbReference type="NCBI Taxonomy" id="2126942"/>
    <lineage>
        <taxon>Eukaryota</taxon>
        <taxon>Fungi</taxon>
        <taxon>Dikarya</taxon>
        <taxon>Basidiomycota</taxon>
        <taxon>Agaricomycotina</taxon>
        <taxon>Agaricomycetes</taxon>
        <taxon>Polyporales</taxon>
        <taxon>Fomitopsis</taxon>
    </lineage>
</organism>
<evidence type="ECO:0000313" key="2">
    <source>
        <dbReference type="Proteomes" id="UP000015241"/>
    </source>
</evidence>
<dbReference type="SUPFAM" id="SSF82199">
    <property type="entry name" value="SET domain"/>
    <property type="match status" value="1"/>
</dbReference>
<dbReference type="GO" id="GO:0016279">
    <property type="term" value="F:protein-lysine N-methyltransferase activity"/>
    <property type="evidence" value="ECO:0007669"/>
    <property type="project" value="TreeGrafter"/>
</dbReference>
<dbReference type="GO" id="GO:0005634">
    <property type="term" value="C:nucleus"/>
    <property type="evidence" value="ECO:0007669"/>
    <property type="project" value="TreeGrafter"/>
</dbReference>
<keyword evidence="2" id="KW-1185">Reference proteome</keyword>